<protein>
    <recommendedName>
        <fullName evidence="5">MFS transporter</fullName>
    </recommendedName>
</protein>
<keyword evidence="2" id="KW-1133">Transmembrane helix</keyword>
<evidence type="ECO:0008006" key="5">
    <source>
        <dbReference type="Google" id="ProtNLM"/>
    </source>
</evidence>
<evidence type="ECO:0000256" key="1">
    <source>
        <dbReference type="SAM" id="MobiDB-lite"/>
    </source>
</evidence>
<dbReference type="eggNOG" id="COG2814">
    <property type="taxonomic scope" value="Bacteria"/>
</dbReference>
<dbReference type="PANTHER" id="PTHR23542">
    <property type="match status" value="1"/>
</dbReference>
<dbReference type="PATRIC" id="fig|1348663.4.peg.4413"/>
<keyword evidence="2" id="KW-0812">Transmembrane</keyword>
<dbReference type="EMBL" id="JNBY01000094">
    <property type="protein sequence ID" value="KDN83923.1"/>
    <property type="molecule type" value="Genomic_DNA"/>
</dbReference>
<dbReference type="Proteomes" id="UP000027178">
    <property type="component" value="Unassembled WGS sequence"/>
</dbReference>
<evidence type="ECO:0000313" key="4">
    <source>
        <dbReference type="Proteomes" id="UP000027178"/>
    </source>
</evidence>
<dbReference type="InterPro" id="IPR036259">
    <property type="entry name" value="MFS_trans_sf"/>
</dbReference>
<name>A0A066YQU4_9ACTN</name>
<gene>
    <name evidence="3" type="ORF">KCH_45720</name>
</gene>
<evidence type="ECO:0000313" key="3">
    <source>
        <dbReference type="EMBL" id="KDN83923.1"/>
    </source>
</evidence>
<feature type="transmembrane region" description="Helical" evidence="2">
    <location>
        <begin position="37"/>
        <end position="62"/>
    </location>
</feature>
<comment type="caution">
    <text evidence="3">The sequence shown here is derived from an EMBL/GenBank/DDBJ whole genome shotgun (WGS) entry which is preliminary data.</text>
</comment>
<dbReference type="HOGENOM" id="CLU_1719911_0_0_11"/>
<keyword evidence="4" id="KW-1185">Reference proteome</keyword>
<dbReference type="PANTHER" id="PTHR23542:SF1">
    <property type="entry name" value="MAJOR FACILITATOR SUPERFAMILY (MFS) PROFILE DOMAIN-CONTAINING PROTEIN"/>
    <property type="match status" value="1"/>
</dbReference>
<organism evidence="3 4">
    <name type="scientific">Kitasatospora cheerisanensis KCTC 2395</name>
    <dbReference type="NCBI Taxonomy" id="1348663"/>
    <lineage>
        <taxon>Bacteria</taxon>
        <taxon>Bacillati</taxon>
        <taxon>Actinomycetota</taxon>
        <taxon>Actinomycetes</taxon>
        <taxon>Kitasatosporales</taxon>
        <taxon>Streptomycetaceae</taxon>
        <taxon>Kitasatospora</taxon>
    </lineage>
</organism>
<accession>A0A066YQU4</accession>
<feature type="transmembrane region" description="Helical" evidence="2">
    <location>
        <begin position="68"/>
        <end position="88"/>
    </location>
</feature>
<dbReference type="Gene3D" id="1.20.1250.20">
    <property type="entry name" value="MFS general substrate transporter like domains"/>
    <property type="match status" value="1"/>
</dbReference>
<sequence>MPGPRYQAAERTDRGGSPTGRRHHPHRLRALLRTPRAWTFLLPALVARLPYAMLGLGIVLLVRDTTGSYGLAGGVAAVAAVAQALIGPQTGRLADRHGQAAVLVPAVLVHAAAVAALIALAHGGAPDWTLFLAAAPPARPCRRSAPWSGPAG</sequence>
<reference evidence="3 4" key="1">
    <citation type="submission" date="2014-05" db="EMBL/GenBank/DDBJ databases">
        <title>Draft Genome Sequence of Kitasatospora cheerisanensis KCTC 2395.</title>
        <authorList>
            <person name="Nam D.H."/>
        </authorList>
    </citation>
    <scope>NUCLEOTIDE SEQUENCE [LARGE SCALE GENOMIC DNA]</scope>
    <source>
        <strain evidence="3 4">KCTC 2395</strain>
    </source>
</reference>
<evidence type="ECO:0000256" key="2">
    <source>
        <dbReference type="SAM" id="Phobius"/>
    </source>
</evidence>
<feature type="region of interest" description="Disordered" evidence="1">
    <location>
        <begin position="1"/>
        <end position="24"/>
    </location>
</feature>
<feature type="transmembrane region" description="Helical" evidence="2">
    <location>
        <begin position="100"/>
        <end position="121"/>
    </location>
</feature>
<dbReference type="AlphaFoldDB" id="A0A066YQU4"/>
<dbReference type="SUPFAM" id="SSF103473">
    <property type="entry name" value="MFS general substrate transporter"/>
    <property type="match status" value="1"/>
</dbReference>
<keyword evidence="2" id="KW-0472">Membrane</keyword>
<proteinExistence type="predicted"/>